<dbReference type="EMBL" id="KZ819849">
    <property type="protein sequence ID" value="PWN51369.1"/>
    <property type="molecule type" value="Genomic_DNA"/>
</dbReference>
<keyword evidence="2" id="KW-1185">Reference proteome</keyword>
<protein>
    <submittedName>
        <fullName evidence="1">Uncharacterized protein</fullName>
    </submittedName>
</protein>
<evidence type="ECO:0000313" key="2">
    <source>
        <dbReference type="Proteomes" id="UP000245626"/>
    </source>
</evidence>
<proteinExistence type="predicted"/>
<accession>A0ACD0P0A3</accession>
<dbReference type="Proteomes" id="UP000245626">
    <property type="component" value="Unassembled WGS sequence"/>
</dbReference>
<name>A0ACD0P0A3_9BASI</name>
<organism evidence="1 2">
    <name type="scientific">Violaceomyces palustris</name>
    <dbReference type="NCBI Taxonomy" id="1673888"/>
    <lineage>
        <taxon>Eukaryota</taxon>
        <taxon>Fungi</taxon>
        <taxon>Dikarya</taxon>
        <taxon>Basidiomycota</taxon>
        <taxon>Ustilaginomycotina</taxon>
        <taxon>Ustilaginomycetes</taxon>
        <taxon>Violaceomycetales</taxon>
        <taxon>Violaceomycetaceae</taxon>
        <taxon>Violaceomyces</taxon>
    </lineage>
</organism>
<gene>
    <name evidence="1" type="ORF">IE53DRAFT_386269</name>
</gene>
<sequence length="239" mass="26563">MATTLKVALHSLGLASCYYGFSSIELISQITGNDLFLLYGGRYQFLTLCGLYLTGLTLVLALLNDLLPTIPALKSIKTFLLGFVMPAEVLITFLYWGLRALDPSLLVPPRDVYDPLDPTRVLRQEVILIPLFMDATLHAFPGLFLLADFLLFSEPFKSIRRTGLSCIAFTIAYSLWVEKCASVNQRFPYPLLDLLSAPQRAALYLTCGVIVSLVLPGCEAAHRALNRSEKTIRSSKKRL</sequence>
<reference evidence="1 2" key="1">
    <citation type="journal article" date="2018" name="Mol. Biol. Evol.">
        <title>Broad Genomic Sampling Reveals a Smut Pathogenic Ancestry of the Fungal Clade Ustilaginomycotina.</title>
        <authorList>
            <person name="Kijpornyongpan T."/>
            <person name="Mondo S.J."/>
            <person name="Barry K."/>
            <person name="Sandor L."/>
            <person name="Lee J."/>
            <person name="Lipzen A."/>
            <person name="Pangilinan J."/>
            <person name="LaButti K."/>
            <person name="Hainaut M."/>
            <person name="Henrissat B."/>
            <person name="Grigoriev I.V."/>
            <person name="Spatafora J.W."/>
            <person name="Aime M.C."/>
        </authorList>
    </citation>
    <scope>NUCLEOTIDE SEQUENCE [LARGE SCALE GENOMIC DNA]</scope>
    <source>
        <strain evidence="1 2">SA 807</strain>
    </source>
</reference>
<evidence type="ECO:0000313" key="1">
    <source>
        <dbReference type="EMBL" id="PWN51369.1"/>
    </source>
</evidence>